<evidence type="ECO:0000313" key="2">
    <source>
        <dbReference type="EMBL" id="TWD98858.1"/>
    </source>
</evidence>
<dbReference type="RefSeq" id="WP_144566300.1">
    <property type="nucleotide sequence ID" value="NZ_VIVN01000008.1"/>
</dbReference>
<reference evidence="2 3" key="1">
    <citation type="submission" date="2019-06" db="EMBL/GenBank/DDBJ databases">
        <title>Sorghum-associated microbial communities from plants grown in Nebraska, USA.</title>
        <authorList>
            <person name="Schachtman D."/>
        </authorList>
    </citation>
    <scope>NUCLEOTIDE SEQUENCE [LARGE SCALE GENOMIC DNA]</scope>
    <source>
        <strain evidence="2 3">2482</strain>
    </source>
</reference>
<feature type="transmembrane region" description="Helical" evidence="1">
    <location>
        <begin position="99"/>
        <end position="118"/>
    </location>
</feature>
<evidence type="ECO:0000256" key="1">
    <source>
        <dbReference type="SAM" id="Phobius"/>
    </source>
</evidence>
<feature type="transmembrane region" description="Helical" evidence="1">
    <location>
        <begin position="46"/>
        <end position="68"/>
    </location>
</feature>
<protein>
    <submittedName>
        <fullName evidence="2">Uncharacterized protein DUF624</fullName>
    </submittedName>
</protein>
<evidence type="ECO:0000313" key="3">
    <source>
        <dbReference type="Proteomes" id="UP000319671"/>
    </source>
</evidence>
<organism evidence="2 3">
    <name type="scientific">Neobacillus bataviensis</name>
    <dbReference type="NCBI Taxonomy" id="220685"/>
    <lineage>
        <taxon>Bacteria</taxon>
        <taxon>Bacillati</taxon>
        <taxon>Bacillota</taxon>
        <taxon>Bacilli</taxon>
        <taxon>Bacillales</taxon>
        <taxon>Bacillaceae</taxon>
        <taxon>Neobacillus</taxon>
    </lineage>
</organism>
<keyword evidence="1" id="KW-1133">Transmembrane helix</keyword>
<dbReference type="InterPro" id="IPR006938">
    <property type="entry name" value="DUF624"/>
</dbReference>
<sequence>MRKREFGEGTLFSVTNYIYWLLMTNIYFVLCNVIFLFFFMTLEPTFSNITIYFIALILTGPSVSALFYSMGKLIREKELSPLRDFFHGYKINFKDTMRFWLPLLLVLYILFVDLQYFNSNPSVLNHILSVVFFIGIIVTLIFMMYAFLINAGFNFRLKDIWKLSIYYSFKKVKVTFGNISIVIITLFLTTITSNFFILFTASVVCYVFLLNSREVLEDLKLNFCKPNESAN</sequence>
<feature type="transmembrane region" description="Helical" evidence="1">
    <location>
        <begin position="176"/>
        <end position="209"/>
    </location>
</feature>
<keyword evidence="1" id="KW-0472">Membrane</keyword>
<gene>
    <name evidence="2" type="ORF">FB550_108112</name>
</gene>
<dbReference type="EMBL" id="VIVN01000008">
    <property type="protein sequence ID" value="TWD98858.1"/>
    <property type="molecule type" value="Genomic_DNA"/>
</dbReference>
<comment type="caution">
    <text evidence="2">The sequence shown here is derived from an EMBL/GenBank/DDBJ whole genome shotgun (WGS) entry which is preliminary data.</text>
</comment>
<keyword evidence="3" id="KW-1185">Reference proteome</keyword>
<keyword evidence="1" id="KW-0812">Transmembrane</keyword>
<dbReference type="Proteomes" id="UP000319671">
    <property type="component" value="Unassembled WGS sequence"/>
</dbReference>
<feature type="transmembrane region" description="Helical" evidence="1">
    <location>
        <begin position="20"/>
        <end position="40"/>
    </location>
</feature>
<accession>A0A561D6X4</accession>
<proteinExistence type="predicted"/>
<name>A0A561D6X4_9BACI</name>
<dbReference type="AlphaFoldDB" id="A0A561D6X4"/>
<feature type="transmembrane region" description="Helical" evidence="1">
    <location>
        <begin position="130"/>
        <end position="155"/>
    </location>
</feature>
<dbReference type="Pfam" id="PF04854">
    <property type="entry name" value="DUF624"/>
    <property type="match status" value="1"/>
</dbReference>